<name>A0A7W9BFS0_9SPHN</name>
<dbReference type="GO" id="GO:0016618">
    <property type="term" value="F:hydroxypyruvate reductase [NAD(P)H] activity"/>
    <property type="evidence" value="ECO:0007669"/>
    <property type="project" value="UniProtKB-EC"/>
</dbReference>
<evidence type="ECO:0000313" key="4">
    <source>
        <dbReference type="Proteomes" id="UP000546200"/>
    </source>
</evidence>
<keyword evidence="3" id="KW-0670">Pyruvate</keyword>
<organism evidence="3 4">
    <name type="scientific">Sphingomonas aerophila</name>
    <dbReference type="NCBI Taxonomy" id="1344948"/>
    <lineage>
        <taxon>Bacteria</taxon>
        <taxon>Pseudomonadati</taxon>
        <taxon>Pseudomonadota</taxon>
        <taxon>Alphaproteobacteria</taxon>
        <taxon>Sphingomonadales</taxon>
        <taxon>Sphingomonadaceae</taxon>
        <taxon>Sphingomonas</taxon>
    </lineage>
</organism>
<dbReference type="InterPro" id="IPR007835">
    <property type="entry name" value="MOFRL"/>
</dbReference>
<evidence type="ECO:0000313" key="3">
    <source>
        <dbReference type="EMBL" id="MBB5716371.1"/>
    </source>
</evidence>
<accession>A0A7W9BFS0</accession>
<dbReference type="PANTHER" id="PTHR12227:SF0">
    <property type="entry name" value="GLYCERATE KINASE"/>
    <property type="match status" value="1"/>
</dbReference>
<proteinExistence type="predicted"/>
<dbReference type="InterPro" id="IPR037035">
    <property type="entry name" value="GK-like_C_sf"/>
</dbReference>
<dbReference type="GO" id="GO:0005737">
    <property type="term" value="C:cytoplasm"/>
    <property type="evidence" value="ECO:0007669"/>
    <property type="project" value="TreeGrafter"/>
</dbReference>
<dbReference type="InterPro" id="IPR038614">
    <property type="entry name" value="GK_N_sf"/>
</dbReference>
<dbReference type="EMBL" id="JACIJK010000010">
    <property type="protein sequence ID" value="MBB5716371.1"/>
    <property type="molecule type" value="Genomic_DNA"/>
</dbReference>
<dbReference type="Pfam" id="PF05161">
    <property type="entry name" value="MOFRL"/>
    <property type="match status" value="1"/>
</dbReference>
<feature type="domain" description="MOFRL" evidence="1">
    <location>
        <begin position="307"/>
        <end position="413"/>
    </location>
</feature>
<gene>
    <name evidence="3" type="ORF">FHS94_003234</name>
</gene>
<feature type="domain" description="MOFRL-associated" evidence="2">
    <location>
        <begin position="17"/>
        <end position="237"/>
    </location>
</feature>
<sequence length="426" mass="42840">MADLSTGWSDTRARSVLRALFDAAVASADPARTIAAHLPAPPTGRCVVVGAGKAAASMAAAVEAAWPDVLLSGVVVTPYGYGAQTRRIRVLEAAHPVPDANSEAAAREVLTAVHGLSDNDLVLVLISGGGSSVMSLPVEGVSLADKQLVNRLLLASGLDIRTMNAVRRRLSAIKGGKLAAAAAPARVVTLGISDIPGDDIAAIASGPSVPDPMPDADLSDVVRLLGPALPEAVARRLLIADPVPAASAPAEFHLIGTPAGALHAAATSARAQGLDPIILGDDLEGESRVLGAEMATRASSAVTRPTVILSGGETTVTLAGGPAGVGGRNTELLLSMVVALNGRPGVWALAADTDGEDGASRAAGAVAGPDTIARARAAGLDPAFFLLNHDSGSLFAATDELLVTGPTRTNVNDFRAILVLPQGTLP</sequence>
<evidence type="ECO:0000259" key="2">
    <source>
        <dbReference type="Pfam" id="PF13660"/>
    </source>
</evidence>
<comment type="caution">
    <text evidence="3">The sequence shown here is derived from an EMBL/GenBank/DDBJ whole genome shotgun (WGS) entry which is preliminary data.</text>
</comment>
<dbReference type="AlphaFoldDB" id="A0A7W9BFS0"/>
<dbReference type="GO" id="GO:0008887">
    <property type="term" value="F:glycerate kinase activity"/>
    <property type="evidence" value="ECO:0007669"/>
    <property type="project" value="InterPro"/>
</dbReference>
<dbReference type="Pfam" id="PF13660">
    <property type="entry name" value="DUF4147"/>
    <property type="match status" value="1"/>
</dbReference>
<dbReference type="PANTHER" id="PTHR12227">
    <property type="entry name" value="GLYCERATE KINASE"/>
    <property type="match status" value="1"/>
</dbReference>
<evidence type="ECO:0000259" key="1">
    <source>
        <dbReference type="Pfam" id="PF05161"/>
    </source>
</evidence>
<dbReference type="InterPro" id="IPR039760">
    <property type="entry name" value="MOFRL_protein"/>
</dbReference>
<dbReference type="SUPFAM" id="SSF82544">
    <property type="entry name" value="GckA/TtuD-like"/>
    <property type="match status" value="1"/>
</dbReference>
<dbReference type="Proteomes" id="UP000546200">
    <property type="component" value="Unassembled WGS sequence"/>
</dbReference>
<keyword evidence="4" id="KW-1185">Reference proteome</keyword>
<dbReference type="RefSeq" id="WP_184059575.1">
    <property type="nucleotide sequence ID" value="NZ_JACIJK010000010.1"/>
</dbReference>
<protein>
    <submittedName>
        <fullName evidence="3">Hydroxypyruvate reductase</fullName>
        <ecNumber evidence="3">1.1.1.81</ecNumber>
    </submittedName>
</protein>
<keyword evidence="3" id="KW-0560">Oxidoreductase</keyword>
<dbReference type="Gene3D" id="3.40.1480.10">
    <property type="entry name" value="MOFRL domain"/>
    <property type="match status" value="1"/>
</dbReference>
<reference evidence="3 4" key="1">
    <citation type="submission" date="2020-08" db="EMBL/GenBank/DDBJ databases">
        <title>Genomic Encyclopedia of Type Strains, Phase IV (KMG-IV): sequencing the most valuable type-strain genomes for metagenomic binning, comparative biology and taxonomic classification.</title>
        <authorList>
            <person name="Goeker M."/>
        </authorList>
    </citation>
    <scope>NUCLEOTIDE SEQUENCE [LARGE SCALE GENOMIC DNA]</scope>
    <source>
        <strain evidence="3 4">DSM 100044</strain>
    </source>
</reference>
<dbReference type="Gene3D" id="3.40.50.10180">
    <property type="entry name" value="Glycerate kinase, MOFRL-like N-terminal domain"/>
    <property type="match status" value="1"/>
</dbReference>
<dbReference type="EC" id="1.1.1.81" evidence="3"/>
<dbReference type="InterPro" id="IPR025286">
    <property type="entry name" value="MOFRL_assoc_dom"/>
</dbReference>